<dbReference type="EMBL" id="HBUE01081871">
    <property type="protein sequence ID" value="CAG6477880.1"/>
    <property type="molecule type" value="Transcribed_RNA"/>
</dbReference>
<sequence length="111" mass="12381">MPSLRRLNPAQLRKLGPPPGRHISYLIVRFLHLDPLRKQKPKPDGVNRNANGPTHRLPPTLGKFRTGAALRQPRPPPLRNQPAANGGHRHPHGCRPGAQRGPHTRFAQLQP</sequence>
<name>A0A8D8BPP5_CULPI</name>
<dbReference type="EMBL" id="HBUE01081874">
    <property type="protein sequence ID" value="CAG6477892.1"/>
    <property type="molecule type" value="Transcribed_RNA"/>
</dbReference>
<feature type="region of interest" description="Disordered" evidence="1">
    <location>
        <begin position="37"/>
        <end position="111"/>
    </location>
</feature>
<evidence type="ECO:0000313" key="2">
    <source>
        <dbReference type="EMBL" id="CAG6477874.1"/>
    </source>
</evidence>
<evidence type="ECO:0000256" key="1">
    <source>
        <dbReference type="SAM" id="MobiDB-lite"/>
    </source>
</evidence>
<dbReference type="AlphaFoldDB" id="A0A8D8BPP5"/>
<accession>A0A8D8BPP5</accession>
<dbReference type="EMBL" id="HBUE01081876">
    <property type="protein sequence ID" value="CAG6477899.1"/>
    <property type="molecule type" value="Transcribed_RNA"/>
</dbReference>
<proteinExistence type="predicted"/>
<dbReference type="EMBL" id="HBUE01081866">
    <property type="protein sequence ID" value="CAG6477862.1"/>
    <property type="molecule type" value="Transcribed_RNA"/>
</dbReference>
<protein>
    <submittedName>
        <fullName evidence="2">(northern house mosquito) hypothetical protein</fullName>
    </submittedName>
</protein>
<dbReference type="EMBL" id="HBUE01081868">
    <property type="protein sequence ID" value="CAG6477870.1"/>
    <property type="molecule type" value="Transcribed_RNA"/>
</dbReference>
<dbReference type="EMBL" id="HBUE01081869">
    <property type="protein sequence ID" value="CAG6477874.1"/>
    <property type="molecule type" value="Transcribed_RNA"/>
</dbReference>
<reference evidence="2" key="1">
    <citation type="submission" date="2021-05" db="EMBL/GenBank/DDBJ databases">
        <authorList>
            <person name="Alioto T."/>
            <person name="Alioto T."/>
            <person name="Gomez Garrido J."/>
        </authorList>
    </citation>
    <scope>NUCLEOTIDE SEQUENCE</scope>
</reference>
<dbReference type="EMBL" id="HBUE01081873">
    <property type="protein sequence ID" value="CAG6477888.1"/>
    <property type="molecule type" value="Transcribed_RNA"/>
</dbReference>
<organism evidence="2">
    <name type="scientific">Culex pipiens</name>
    <name type="common">House mosquito</name>
    <dbReference type="NCBI Taxonomy" id="7175"/>
    <lineage>
        <taxon>Eukaryota</taxon>
        <taxon>Metazoa</taxon>
        <taxon>Ecdysozoa</taxon>
        <taxon>Arthropoda</taxon>
        <taxon>Hexapoda</taxon>
        <taxon>Insecta</taxon>
        <taxon>Pterygota</taxon>
        <taxon>Neoptera</taxon>
        <taxon>Endopterygota</taxon>
        <taxon>Diptera</taxon>
        <taxon>Nematocera</taxon>
        <taxon>Culicoidea</taxon>
        <taxon>Culicidae</taxon>
        <taxon>Culicinae</taxon>
        <taxon>Culicini</taxon>
        <taxon>Culex</taxon>
        <taxon>Culex</taxon>
    </lineage>
</organism>
<feature type="region of interest" description="Disordered" evidence="1">
    <location>
        <begin position="1"/>
        <end position="21"/>
    </location>
</feature>
<dbReference type="EMBL" id="HBUE01081872">
    <property type="protein sequence ID" value="CAG6477884.1"/>
    <property type="molecule type" value="Transcribed_RNA"/>
</dbReference>